<keyword evidence="2" id="KW-1133">Transmembrane helix</keyword>
<evidence type="ECO:0000313" key="4">
    <source>
        <dbReference type="EMBL" id="QRN52509.1"/>
    </source>
</evidence>
<keyword evidence="4" id="KW-0378">Hydrolase</keyword>
<dbReference type="Proteomes" id="UP000663181">
    <property type="component" value="Chromosome"/>
</dbReference>
<gene>
    <name evidence="4" type="ORF">ISN74_13645</name>
</gene>
<dbReference type="SUPFAM" id="SSF53474">
    <property type="entry name" value="alpha/beta-Hydrolases"/>
    <property type="match status" value="1"/>
</dbReference>
<keyword evidence="5" id="KW-1185">Reference proteome</keyword>
<dbReference type="GO" id="GO:0016787">
    <property type="term" value="F:hydrolase activity"/>
    <property type="evidence" value="ECO:0007669"/>
    <property type="project" value="UniProtKB-KW"/>
</dbReference>
<sequence>MRNRFFAVAIILIIAAFIWHFLDRPPEDLGNPRYFTDQTYNFETSRALNDIAIVGGDAGEVGQAVAGLKAGDAQGWYDRWMAAGDRAMALAHRTADPTSKGHALLRAHNYYRSAEFFLPPNDARRPEAWKKNVDAFYQGLDVLGVKYERIKVPYGTYHLNAVYYPGAAGSESKPLLVVVGGYDGTMEEMYFHIVAAALQRGYPVLTYEGPGQGSVLREQGLTFTPQWEKPNGAVLDTFLASHPTSGNIVLIGESMGGYLAPRAAAFDPRISGVVAYDVFFDGGAIASRNVPPFVFWLRKHGYNSVLNMLAKQGPSDPGALWSVQNGMWVFGAKGPFEVLDAFKAYTLAPVASRIKADVLILSGADDHFVPAGQADAFQKSLTGARSVTSVVFDRISGGSEHCQIGASSLWHATLFDWLATKFGQPAAIQAISSK</sequence>
<keyword evidence="2" id="KW-0472">Membrane</keyword>
<accession>A0ABX7GRF3</accession>
<dbReference type="InterPro" id="IPR050261">
    <property type="entry name" value="FrsA_esterase"/>
</dbReference>
<comment type="similarity">
    <text evidence="1">Belongs to the AB hydrolase superfamily. FUS2 hydrolase family.</text>
</comment>
<dbReference type="Gene3D" id="3.40.50.1820">
    <property type="entry name" value="alpha/beta hydrolase"/>
    <property type="match status" value="1"/>
</dbReference>
<proteinExistence type="inferred from homology"/>
<evidence type="ECO:0000259" key="3">
    <source>
        <dbReference type="Pfam" id="PF12697"/>
    </source>
</evidence>
<feature type="domain" description="AB hydrolase-1" evidence="3">
    <location>
        <begin position="184"/>
        <end position="376"/>
    </location>
</feature>
<dbReference type="PANTHER" id="PTHR22946">
    <property type="entry name" value="DIENELACTONE HYDROLASE DOMAIN-CONTAINING PROTEIN-RELATED"/>
    <property type="match status" value="1"/>
</dbReference>
<dbReference type="RefSeq" id="WP_188799756.1">
    <property type="nucleotide sequence ID" value="NZ_BMIZ01000002.1"/>
</dbReference>
<reference evidence="4 5" key="1">
    <citation type="submission" date="2020-10" db="EMBL/GenBank/DDBJ databases">
        <title>Phylogeny of dyella-like bacteria.</title>
        <authorList>
            <person name="Fu J."/>
        </authorList>
    </citation>
    <scope>NUCLEOTIDE SEQUENCE [LARGE SCALE GENOMIC DNA]</scope>
    <source>
        <strain evidence="4 5">DHOB09</strain>
    </source>
</reference>
<dbReference type="Pfam" id="PF12697">
    <property type="entry name" value="Abhydrolase_6"/>
    <property type="match status" value="1"/>
</dbReference>
<evidence type="ECO:0000256" key="1">
    <source>
        <dbReference type="ARBA" id="ARBA00038115"/>
    </source>
</evidence>
<evidence type="ECO:0000256" key="2">
    <source>
        <dbReference type="SAM" id="Phobius"/>
    </source>
</evidence>
<feature type="transmembrane region" description="Helical" evidence="2">
    <location>
        <begin position="5"/>
        <end position="22"/>
    </location>
</feature>
<protein>
    <submittedName>
        <fullName evidence="4">Alpha/beta fold hydrolase</fullName>
    </submittedName>
</protein>
<dbReference type="EMBL" id="CP064030">
    <property type="protein sequence ID" value="QRN52509.1"/>
    <property type="molecule type" value="Genomic_DNA"/>
</dbReference>
<dbReference type="Gene3D" id="1.20.1440.110">
    <property type="entry name" value="acylaminoacyl peptidase"/>
    <property type="match status" value="1"/>
</dbReference>
<dbReference type="InterPro" id="IPR000073">
    <property type="entry name" value="AB_hydrolase_1"/>
</dbReference>
<dbReference type="InterPro" id="IPR029058">
    <property type="entry name" value="AB_hydrolase_fold"/>
</dbReference>
<keyword evidence="2" id="KW-0812">Transmembrane</keyword>
<organism evidence="4 5">
    <name type="scientific">Dyella caseinilytica</name>
    <dbReference type="NCBI Taxonomy" id="1849581"/>
    <lineage>
        <taxon>Bacteria</taxon>
        <taxon>Pseudomonadati</taxon>
        <taxon>Pseudomonadota</taxon>
        <taxon>Gammaproteobacteria</taxon>
        <taxon>Lysobacterales</taxon>
        <taxon>Rhodanobacteraceae</taxon>
        <taxon>Dyella</taxon>
    </lineage>
</organism>
<name>A0ABX7GRF3_9GAMM</name>
<dbReference type="PANTHER" id="PTHR22946:SF12">
    <property type="entry name" value="CONIDIAL PIGMENT BIOSYNTHESIS PROTEIN AYG1 (AFU_ORTHOLOGUE AFUA_2G17550)"/>
    <property type="match status" value="1"/>
</dbReference>
<evidence type="ECO:0000313" key="5">
    <source>
        <dbReference type="Proteomes" id="UP000663181"/>
    </source>
</evidence>